<dbReference type="PRINTS" id="PR00080">
    <property type="entry name" value="SDRFAMILY"/>
</dbReference>
<dbReference type="PANTHER" id="PTHR42760">
    <property type="entry name" value="SHORT-CHAIN DEHYDROGENASES/REDUCTASES FAMILY MEMBER"/>
    <property type="match status" value="1"/>
</dbReference>
<dbReference type="InterPro" id="IPR002347">
    <property type="entry name" value="SDR_fam"/>
</dbReference>
<dbReference type="AlphaFoldDB" id="A0A3E0EA59"/>
<comment type="similarity">
    <text evidence="1">Belongs to the short-chain dehydrogenases/reductases (SDR) family.</text>
</comment>
<dbReference type="Proteomes" id="UP000256405">
    <property type="component" value="Unassembled WGS sequence"/>
</dbReference>
<dbReference type="Pfam" id="PF13561">
    <property type="entry name" value="adh_short_C2"/>
    <property type="match status" value="1"/>
</dbReference>
<dbReference type="PRINTS" id="PR00081">
    <property type="entry name" value="GDHRDH"/>
</dbReference>
<organism evidence="2 3">
    <name type="scientific">Algoriphagus antarcticus</name>
    <dbReference type="NCBI Taxonomy" id="238540"/>
    <lineage>
        <taxon>Bacteria</taxon>
        <taxon>Pseudomonadati</taxon>
        <taxon>Bacteroidota</taxon>
        <taxon>Cytophagia</taxon>
        <taxon>Cytophagales</taxon>
        <taxon>Cyclobacteriaceae</taxon>
        <taxon>Algoriphagus</taxon>
    </lineage>
</organism>
<evidence type="ECO:0000256" key="1">
    <source>
        <dbReference type="ARBA" id="ARBA00006484"/>
    </source>
</evidence>
<proteinExistence type="inferred from homology"/>
<dbReference type="InterPro" id="IPR020904">
    <property type="entry name" value="Sc_DH/Rdtase_CS"/>
</dbReference>
<name>A0A3E0EA59_9BACT</name>
<gene>
    <name evidence="2" type="ORF">C8N25_101362</name>
</gene>
<dbReference type="CDD" id="cd05358">
    <property type="entry name" value="GlcDH_SDR_c"/>
    <property type="match status" value="1"/>
</dbReference>
<evidence type="ECO:0000313" key="2">
    <source>
        <dbReference type="EMBL" id="REG94530.1"/>
    </source>
</evidence>
<accession>A0A3E0EA59</accession>
<dbReference type="PROSITE" id="PS00061">
    <property type="entry name" value="ADH_SHORT"/>
    <property type="match status" value="1"/>
</dbReference>
<keyword evidence="3" id="KW-1185">Reference proteome</keyword>
<dbReference type="PANTHER" id="PTHR42760:SF132">
    <property type="entry name" value="SHORT-CHAIN DEHYDROGENASE_REDUCTASE FAMILY PROTEIN"/>
    <property type="match status" value="1"/>
</dbReference>
<dbReference type="Gene3D" id="3.40.50.720">
    <property type="entry name" value="NAD(P)-binding Rossmann-like Domain"/>
    <property type="match status" value="1"/>
</dbReference>
<dbReference type="SUPFAM" id="SSF51735">
    <property type="entry name" value="NAD(P)-binding Rossmann-fold domains"/>
    <property type="match status" value="1"/>
</dbReference>
<dbReference type="FunFam" id="3.40.50.720:FF:000084">
    <property type="entry name" value="Short-chain dehydrogenase reductase"/>
    <property type="match status" value="1"/>
</dbReference>
<protein>
    <submittedName>
        <fullName evidence="2">Glucose 1-dehydrogenase</fullName>
    </submittedName>
</protein>
<dbReference type="InterPro" id="IPR036291">
    <property type="entry name" value="NAD(P)-bd_dom_sf"/>
</dbReference>
<reference evidence="2 3" key="1">
    <citation type="submission" date="2018-08" db="EMBL/GenBank/DDBJ databases">
        <title>Genomic Encyclopedia of Archaeal and Bacterial Type Strains, Phase II (KMG-II): from individual species to whole genera.</title>
        <authorList>
            <person name="Goeker M."/>
        </authorList>
    </citation>
    <scope>NUCLEOTIDE SEQUENCE [LARGE SCALE GENOMIC DNA]</scope>
    <source>
        <strain evidence="2 3">DSM 15986</strain>
    </source>
</reference>
<dbReference type="NCBIfam" id="NF005559">
    <property type="entry name" value="PRK07231.1"/>
    <property type="match status" value="1"/>
</dbReference>
<dbReference type="EMBL" id="QUNF01000001">
    <property type="protein sequence ID" value="REG94530.1"/>
    <property type="molecule type" value="Genomic_DNA"/>
</dbReference>
<dbReference type="GO" id="GO:0016616">
    <property type="term" value="F:oxidoreductase activity, acting on the CH-OH group of donors, NAD or NADP as acceptor"/>
    <property type="evidence" value="ECO:0007669"/>
    <property type="project" value="TreeGrafter"/>
</dbReference>
<sequence>MLLEIHEHMQKINKRLVGQTAIVTGANSGIGEAIAYALGREGANVIVNYISNPEKAEEIAHAIIGDKCCGGAIAVKCDVSKEDQVVSMFKQAVDHFGTVDICVPNAGLQRDSSLHEMKLEDWQLVLDVNLTGQFLCAREAIREFLRRGMRPEVSSSLGKIIHTSSVHQIIPWSGHANYAATKGAIVMLMESICQEYAPLKVRCNGIAPGAIQTPINKDAWESQEALTKLHRLIPYKRIGVPEDIGSTAAWLASDESEYINGTTIFVDGGMTCYPGFTENG</sequence>
<comment type="caution">
    <text evidence="2">The sequence shown here is derived from an EMBL/GenBank/DDBJ whole genome shotgun (WGS) entry which is preliminary data.</text>
</comment>
<evidence type="ECO:0000313" key="3">
    <source>
        <dbReference type="Proteomes" id="UP000256405"/>
    </source>
</evidence>